<dbReference type="PRINTS" id="PR00038">
    <property type="entry name" value="HTHLUXR"/>
</dbReference>
<accession>A0A4R2JXD6</accession>
<evidence type="ECO:0000256" key="2">
    <source>
        <dbReference type="ARBA" id="ARBA00023125"/>
    </source>
</evidence>
<dbReference type="SUPFAM" id="SSF46894">
    <property type="entry name" value="C-terminal effector domain of the bipartite response regulators"/>
    <property type="match status" value="1"/>
</dbReference>
<dbReference type="RefSeq" id="WP_132113464.1">
    <property type="nucleotide sequence ID" value="NZ_SLWS01000002.1"/>
</dbReference>
<sequence length="89" mass="9692">MLTVVDPPVLLSAHEHRIAVRAADGCSNQGIADDFDVCARTVEHHLTKVYRKLGIAGRNQLRAELRRYSAAGGNRRTQPTAQPTSSRAA</sequence>
<keyword evidence="1" id="KW-0805">Transcription regulation</keyword>
<organism evidence="6 7">
    <name type="scientific">Actinocrispum wychmicini</name>
    <dbReference type="NCBI Taxonomy" id="1213861"/>
    <lineage>
        <taxon>Bacteria</taxon>
        <taxon>Bacillati</taxon>
        <taxon>Actinomycetota</taxon>
        <taxon>Actinomycetes</taxon>
        <taxon>Pseudonocardiales</taxon>
        <taxon>Pseudonocardiaceae</taxon>
        <taxon>Actinocrispum</taxon>
    </lineage>
</organism>
<dbReference type="InterPro" id="IPR036388">
    <property type="entry name" value="WH-like_DNA-bd_sf"/>
</dbReference>
<dbReference type="Proteomes" id="UP000295680">
    <property type="component" value="Unassembled WGS sequence"/>
</dbReference>
<proteinExistence type="predicted"/>
<feature type="domain" description="HTH luxR-type" evidence="5">
    <location>
        <begin position="4"/>
        <end position="69"/>
    </location>
</feature>
<dbReference type="CDD" id="cd06170">
    <property type="entry name" value="LuxR_C_like"/>
    <property type="match status" value="1"/>
</dbReference>
<dbReference type="GO" id="GO:0003677">
    <property type="term" value="F:DNA binding"/>
    <property type="evidence" value="ECO:0007669"/>
    <property type="project" value="UniProtKB-KW"/>
</dbReference>
<protein>
    <submittedName>
        <fullName evidence="6">Regulatory LuxR family protein</fullName>
    </submittedName>
</protein>
<dbReference type="PROSITE" id="PS50043">
    <property type="entry name" value="HTH_LUXR_2"/>
    <property type="match status" value="1"/>
</dbReference>
<dbReference type="Gene3D" id="1.10.10.10">
    <property type="entry name" value="Winged helix-like DNA-binding domain superfamily/Winged helix DNA-binding domain"/>
    <property type="match status" value="1"/>
</dbReference>
<dbReference type="PANTHER" id="PTHR44688:SF16">
    <property type="entry name" value="DNA-BINDING TRANSCRIPTIONAL ACTIVATOR DEVR_DOSR"/>
    <property type="match status" value="1"/>
</dbReference>
<gene>
    <name evidence="6" type="ORF">EV192_102143</name>
</gene>
<evidence type="ECO:0000256" key="1">
    <source>
        <dbReference type="ARBA" id="ARBA00023015"/>
    </source>
</evidence>
<dbReference type="PANTHER" id="PTHR44688">
    <property type="entry name" value="DNA-BINDING TRANSCRIPTIONAL ACTIVATOR DEVR_DOSR"/>
    <property type="match status" value="1"/>
</dbReference>
<dbReference type="InterPro" id="IPR000792">
    <property type="entry name" value="Tscrpt_reg_LuxR_C"/>
</dbReference>
<dbReference type="Pfam" id="PF00196">
    <property type="entry name" value="GerE"/>
    <property type="match status" value="1"/>
</dbReference>
<evidence type="ECO:0000256" key="4">
    <source>
        <dbReference type="SAM" id="MobiDB-lite"/>
    </source>
</evidence>
<name>A0A4R2JXD6_9PSEU</name>
<dbReference type="AlphaFoldDB" id="A0A4R2JXD6"/>
<feature type="compositionally biased region" description="Polar residues" evidence="4">
    <location>
        <begin position="75"/>
        <end position="89"/>
    </location>
</feature>
<keyword evidence="3" id="KW-0804">Transcription</keyword>
<dbReference type="InterPro" id="IPR016032">
    <property type="entry name" value="Sig_transdc_resp-reg_C-effctor"/>
</dbReference>
<evidence type="ECO:0000259" key="5">
    <source>
        <dbReference type="PROSITE" id="PS50043"/>
    </source>
</evidence>
<reference evidence="6 7" key="1">
    <citation type="submission" date="2019-03" db="EMBL/GenBank/DDBJ databases">
        <title>Genomic Encyclopedia of Type Strains, Phase IV (KMG-IV): sequencing the most valuable type-strain genomes for metagenomic binning, comparative biology and taxonomic classification.</title>
        <authorList>
            <person name="Goeker M."/>
        </authorList>
    </citation>
    <scope>NUCLEOTIDE SEQUENCE [LARGE SCALE GENOMIC DNA]</scope>
    <source>
        <strain evidence="6 7">DSM 45934</strain>
    </source>
</reference>
<dbReference type="GO" id="GO:0006355">
    <property type="term" value="P:regulation of DNA-templated transcription"/>
    <property type="evidence" value="ECO:0007669"/>
    <property type="project" value="InterPro"/>
</dbReference>
<evidence type="ECO:0000313" key="6">
    <source>
        <dbReference type="EMBL" id="TCO62006.1"/>
    </source>
</evidence>
<keyword evidence="2" id="KW-0238">DNA-binding</keyword>
<keyword evidence="7" id="KW-1185">Reference proteome</keyword>
<dbReference type="SMART" id="SM00421">
    <property type="entry name" value="HTH_LUXR"/>
    <property type="match status" value="1"/>
</dbReference>
<comment type="caution">
    <text evidence="6">The sequence shown here is derived from an EMBL/GenBank/DDBJ whole genome shotgun (WGS) entry which is preliminary data.</text>
</comment>
<evidence type="ECO:0000256" key="3">
    <source>
        <dbReference type="ARBA" id="ARBA00023163"/>
    </source>
</evidence>
<dbReference type="EMBL" id="SLWS01000002">
    <property type="protein sequence ID" value="TCO62006.1"/>
    <property type="molecule type" value="Genomic_DNA"/>
</dbReference>
<feature type="region of interest" description="Disordered" evidence="4">
    <location>
        <begin position="66"/>
        <end position="89"/>
    </location>
</feature>
<dbReference type="OrthoDB" id="3178272at2"/>
<evidence type="ECO:0000313" key="7">
    <source>
        <dbReference type="Proteomes" id="UP000295680"/>
    </source>
</evidence>